<gene>
    <name evidence="9" type="primary">prlL_6</name>
    <name evidence="9" type="ORF">LARI1_G001933</name>
</gene>
<feature type="transmembrane region" description="Helical" evidence="7">
    <location>
        <begin position="90"/>
        <end position="106"/>
    </location>
</feature>
<keyword evidence="5 7" id="KW-0472">Membrane</keyword>
<protein>
    <submittedName>
        <fullName evidence="9">MFS transporter prlL</fullName>
    </submittedName>
</protein>
<name>A0A8T9BL71_9HELO</name>
<dbReference type="SUPFAM" id="SSF103473">
    <property type="entry name" value="MFS general substrate transporter"/>
    <property type="match status" value="1"/>
</dbReference>
<keyword evidence="3 7" id="KW-0812">Transmembrane</keyword>
<dbReference type="Pfam" id="PF07690">
    <property type="entry name" value="MFS_1"/>
    <property type="match status" value="1"/>
</dbReference>
<feature type="transmembrane region" description="Helical" evidence="7">
    <location>
        <begin position="405"/>
        <end position="424"/>
    </location>
</feature>
<evidence type="ECO:0000256" key="3">
    <source>
        <dbReference type="ARBA" id="ARBA00022692"/>
    </source>
</evidence>
<feature type="transmembrane region" description="Helical" evidence="7">
    <location>
        <begin position="344"/>
        <end position="362"/>
    </location>
</feature>
<evidence type="ECO:0000256" key="2">
    <source>
        <dbReference type="ARBA" id="ARBA00022448"/>
    </source>
</evidence>
<dbReference type="GO" id="GO:0022857">
    <property type="term" value="F:transmembrane transporter activity"/>
    <property type="evidence" value="ECO:0007669"/>
    <property type="project" value="InterPro"/>
</dbReference>
<feature type="transmembrane region" description="Helical" evidence="7">
    <location>
        <begin position="430"/>
        <end position="457"/>
    </location>
</feature>
<evidence type="ECO:0000256" key="7">
    <source>
        <dbReference type="SAM" id="Phobius"/>
    </source>
</evidence>
<dbReference type="PROSITE" id="PS50850">
    <property type="entry name" value="MFS"/>
    <property type="match status" value="1"/>
</dbReference>
<reference evidence="9 10" key="1">
    <citation type="submission" date="2018-05" db="EMBL/GenBank/DDBJ databases">
        <title>Whole genome sequencing for identification of molecular markers to develop diagnostic detection tools for the regulated plant pathogen Lachnellula willkommii.</title>
        <authorList>
            <person name="Giroux E."/>
            <person name="Bilodeau G."/>
        </authorList>
    </citation>
    <scope>NUCLEOTIDE SEQUENCE [LARGE SCALE GENOMIC DNA]</scope>
    <source>
        <strain evidence="9 10">CBS 203.66</strain>
    </source>
</reference>
<feature type="domain" description="Major facilitator superfamily (MFS) profile" evidence="8">
    <location>
        <begin position="52"/>
        <end position="478"/>
    </location>
</feature>
<dbReference type="FunFam" id="1.20.1250.20:FF:000034">
    <property type="entry name" value="MFS general substrate transporter"/>
    <property type="match status" value="1"/>
</dbReference>
<evidence type="ECO:0000256" key="6">
    <source>
        <dbReference type="SAM" id="MobiDB-lite"/>
    </source>
</evidence>
<dbReference type="FunFam" id="1.20.1250.20:FF:000013">
    <property type="entry name" value="MFS general substrate transporter"/>
    <property type="match status" value="1"/>
</dbReference>
<feature type="transmembrane region" description="Helical" evidence="7">
    <location>
        <begin position="279"/>
        <end position="298"/>
    </location>
</feature>
<feature type="transmembrane region" description="Helical" evidence="7">
    <location>
        <begin position="118"/>
        <end position="136"/>
    </location>
</feature>
<comment type="subcellular location">
    <subcellularLocation>
        <location evidence="1">Membrane</location>
        <topology evidence="1">Multi-pass membrane protein</topology>
    </subcellularLocation>
</comment>
<feature type="transmembrane region" description="Helical" evidence="7">
    <location>
        <begin position="368"/>
        <end position="393"/>
    </location>
</feature>
<feature type="transmembrane region" description="Helical" evidence="7">
    <location>
        <begin position="318"/>
        <end position="335"/>
    </location>
</feature>
<accession>A0A8T9BL71</accession>
<evidence type="ECO:0000256" key="5">
    <source>
        <dbReference type="ARBA" id="ARBA00023136"/>
    </source>
</evidence>
<evidence type="ECO:0000259" key="8">
    <source>
        <dbReference type="PROSITE" id="PS50850"/>
    </source>
</evidence>
<keyword evidence="10" id="KW-1185">Reference proteome</keyword>
<dbReference type="InterPro" id="IPR020846">
    <property type="entry name" value="MFS_dom"/>
</dbReference>
<dbReference type="AlphaFoldDB" id="A0A8T9BL71"/>
<evidence type="ECO:0000256" key="4">
    <source>
        <dbReference type="ARBA" id="ARBA00022989"/>
    </source>
</evidence>
<dbReference type="PANTHER" id="PTHR43791:SF46">
    <property type="entry name" value="MAJOR FACILITATOR SUPERFAMILY (MFS) PROFILE DOMAIN-CONTAINING PROTEIN-RELATED"/>
    <property type="match status" value="1"/>
</dbReference>
<evidence type="ECO:0000256" key="1">
    <source>
        <dbReference type="ARBA" id="ARBA00004141"/>
    </source>
</evidence>
<feature type="compositionally biased region" description="Polar residues" evidence="6">
    <location>
        <begin position="19"/>
        <end position="29"/>
    </location>
</feature>
<feature type="transmembrane region" description="Helical" evidence="7">
    <location>
        <begin position="211"/>
        <end position="233"/>
    </location>
</feature>
<feature type="region of interest" description="Disordered" evidence="6">
    <location>
        <begin position="1"/>
        <end position="29"/>
    </location>
</feature>
<dbReference type="InterPro" id="IPR011701">
    <property type="entry name" value="MFS"/>
</dbReference>
<dbReference type="PANTHER" id="PTHR43791">
    <property type="entry name" value="PERMEASE-RELATED"/>
    <property type="match status" value="1"/>
</dbReference>
<feature type="transmembrane region" description="Helical" evidence="7">
    <location>
        <begin position="180"/>
        <end position="199"/>
    </location>
</feature>
<keyword evidence="4 7" id="KW-1133">Transmembrane helix</keyword>
<dbReference type="GO" id="GO:0005886">
    <property type="term" value="C:plasma membrane"/>
    <property type="evidence" value="ECO:0007669"/>
    <property type="project" value="TreeGrafter"/>
</dbReference>
<evidence type="ECO:0000313" key="10">
    <source>
        <dbReference type="Proteomes" id="UP000469559"/>
    </source>
</evidence>
<evidence type="ECO:0000313" key="9">
    <source>
        <dbReference type="EMBL" id="TVY20111.1"/>
    </source>
</evidence>
<comment type="caution">
    <text evidence="9">The sequence shown here is derived from an EMBL/GenBank/DDBJ whole genome shotgun (WGS) entry which is preliminary data.</text>
</comment>
<sequence>MEKQGGAARPNDIADTEKSSNVTISSGSATPPLQWQAPIDEKALVRKIDRRLIPILFIIYVAAFLDRVNISNALTMSLPKDLKLVGVERNIALTIFFVPYILFEIPSNMLMKRFRPHIWLSGCILAFGIIMLAQGFVTTYGGLLATRFFLGLTEAGIFPGSFYLISIWYKREEAQQRFTVYWCSVLLASAFGGLLASAIANMDGVQNIHNWQWIFILEGICTIVIGIVAFFLVSDFPEDAKWLNTDERKFVLTRSRGIEQVRSIAGRDVLVFFKHFKNILGGIMYLCLVIPVYSFAYFTPTILKTYGYSVVQTQLHTVPPVAAAFALCLIMAYLSDRLSLRSPFIAFGVSLTISGLAILMTVHDNLHAEYAGICLVAMGMFSSGPVIVCWYVMNLHGHVERAIGTAWMIGFGNCGGIIATFSFLQADAPIYHTGYSICMGATCICAVAAILYGAIAWKENKSLRARAQDDGTAEYYSL</sequence>
<organism evidence="9 10">
    <name type="scientific">Lachnellula arida</name>
    <dbReference type="NCBI Taxonomy" id="1316785"/>
    <lineage>
        <taxon>Eukaryota</taxon>
        <taxon>Fungi</taxon>
        <taxon>Dikarya</taxon>
        <taxon>Ascomycota</taxon>
        <taxon>Pezizomycotina</taxon>
        <taxon>Leotiomycetes</taxon>
        <taxon>Helotiales</taxon>
        <taxon>Lachnaceae</taxon>
        <taxon>Lachnellula</taxon>
    </lineage>
</organism>
<dbReference type="InterPro" id="IPR036259">
    <property type="entry name" value="MFS_trans_sf"/>
</dbReference>
<proteinExistence type="predicted"/>
<feature type="transmembrane region" description="Helical" evidence="7">
    <location>
        <begin position="148"/>
        <end position="168"/>
    </location>
</feature>
<dbReference type="Gene3D" id="1.20.1250.20">
    <property type="entry name" value="MFS general substrate transporter like domains"/>
    <property type="match status" value="2"/>
</dbReference>
<feature type="transmembrane region" description="Helical" evidence="7">
    <location>
        <begin position="52"/>
        <end position="70"/>
    </location>
</feature>
<dbReference type="EMBL" id="QGMF01000070">
    <property type="protein sequence ID" value="TVY20111.1"/>
    <property type="molecule type" value="Genomic_DNA"/>
</dbReference>
<dbReference type="OrthoDB" id="2985014at2759"/>
<keyword evidence="2" id="KW-0813">Transport</keyword>
<dbReference type="Proteomes" id="UP000469559">
    <property type="component" value="Unassembled WGS sequence"/>
</dbReference>